<dbReference type="HOGENOM" id="CLU_3082399_0_0_10"/>
<protein>
    <submittedName>
        <fullName evidence="1">Uncharacterized protein</fullName>
    </submittedName>
</protein>
<proteinExistence type="predicted"/>
<gene>
    <name evidence="1" type="ordered locus">DDD_0013</name>
</gene>
<dbReference type="KEGG" id="ndo:DDD_0013"/>
<evidence type="ECO:0000313" key="1">
    <source>
        <dbReference type="EMBL" id="AGC75140.1"/>
    </source>
</evidence>
<dbReference type="EMBL" id="CP001397">
    <property type="protein sequence ID" value="AGC75140.1"/>
    <property type="molecule type" value="Genomic_DNA"/>
</dbReference>
<organism evidence="1 2">
    <name type="scientific">Nonlabens dokdonensis (strain DSM 17205 / KCTC 12402 / DSW-6)</name>
    <name type="common">Donghaeana dokdonensis</name>
    <dbReference type="NCBI Taxonomy" id="592029"/>
    <lineage>
        <taxon>Bacteria</taxon>
        <taxon>Pseudomonadati</taxon>
        <taxon>Bacteroidota</taxon>
        <taxon>Flavobacteriia</taxon>
        <taxon>Flavobacteriales</taxon>
        <taxon>Flavobacteriaceae</taxon>
        <taxon>Nonlabens</taxon>
    </lineage>
</organism>
<dbReference type="PATRIC" id="fig|592029.3.peg.13"/>
<sequence length="52" mass="6016">MELQTRFDGMVVMGDDDLAFAKAKLQLKSCKRLAINCLKCYSVLYFLRSFFS</sequence>
<reference evidence="1 2" key="1">
    <citation type="journal article" date="2013" name="Genome Biol. Evol.">
        <title>Genomic makeup of the marine flavobacterium Nonlabens (Donghaeana) dokdonensis DSW-6 and identification of a novel class of rhodopsins.</title>
        <authorList>
            <person name="Kwon S.K."/>
            <person name="Kim B.K."/>
            <person name="Song J.Y."/>
            <person name="Kwak M.J."/>
            <person name="Lee C.H."/>
            <person name="Yoon J.H."/>
            <person name="Oh T.K."/>
            <person name="Kim J.F."/>
        </authorList>
    </citation>
    <scope>NUCLEOTIDE SEQUENCE [LARGE SCALE GENOMIC DNA]</scope>
    <source>
        <strain evidence="2">DSM 17205 / KCTC 12402 / DSW-6</strain>
    </source>
</reference>
<dbReference type="AlphaFoldDB" id="L7W0V8"/>
<name>L7W0V8_NONDD</name>
<dbReference type="STRING" id="592029.DDD_0013"/>
<evidence type="ECO:0000313" key="2">
    <source>
        <dbReference type="Proteomes" id="UP000011173"/>
    </source>
</evidence>
<dbReference type="Proteomes" id="UP000011173">
    <property type="component" value="Chromosome"/>
</dbReference>
<accession>L7W0V8</accession>